<dbReference type="EMBL" id="JABEZZ010000002">
    <property type="protein sequence ID" value="MBA0580358.1"/>
    <property type="molecule type" value="Genomic_DNA"/>
</dbReference>
<name>A0A7J8NTU7_GOSRA</name>
<evidence type="ECO:0000313" key="1">
    <source>
        <dbReference type="EMBL" id="MBA0580358.1"/>
    </source>
</evidence>
<protein>
    <submittedName>
        <fullName evidence="1">Uncharacterized protein</fullName>
    </submittedName>
</protein>
<organism evidence="1 2">
    <name type="scientific">Gossypium raimondii</name>
    <name type="common">Peruvian cotton</name>
    <name type="synonym">Gossypium klotzschianum subsp. raimondii</name>
    <dbReference type="NCBI Taxonomy" id="29730"/>
    <lineage>
        <taxon>Eukaryota</taxon>
        <taxon>Viridiplantae</taxon>
        <taxon>Streptophyta</taxon>
        <taxon>Embryophyta</taxon>
        <taxon>Tracheophyta</taxon>
        <taxon>Spermatophyta</taxon>
        <taxon>Magnoliopsida</taxon>
        <taxon>eudicotyledons</taxon>
        <taxon>Gunneridae</taxon>
        <taxon>Pentapetalae</taxon>
        <taxon>rosids</taxon>
        <taxon>malvids</taxon>
        <taxon>Malvales</taxon>
        <taxon>Malvaceae</taxon>
        <taxon>Malvoideae</taxon>
        <taxon>Gossypium</taxon>
    </lineage>
</organism>
<proteinExistence type="predicted"/>
<dbReference type="AlphaFoldDB" id="A0A7J8NTU7"/>
<accession>A0A7J8NTU7</accession>
<evidence type="ECO:0000313" key="2">
    <source>
        <dbReference type="Proteomes" id="UP000593578"/>
    </source>
</evidence>
<sequence length="36" mass="4444">MVSTLVARRKHLQQLPRKMERKVKLLLRRRRRATMS</sequence>
<reference evidence="1 2" key="1">
    <citation type="journal article" date="2019" name="Genome Biol. Evol.">
        <title>Insights into the evolution of the New World diploid cottons (Gossypium, subgenus Houzingenia) based on genome sequencing.</title>
        <authorList>
            <person name="Grover C.E."/>
            <person name="Arick M.A. 2nd"/>
            <person name="Thrash A."/>
            <person name="Conover J.L."/>
            <person name="Sanders W.S."/>
            <person name="Peterson D.G."/>
            <person name="Frelichowski J.E."/>
            <person name="Scheffler J.A."/>
            <person name="Scheffler B.E."/>
            <person name="Wendel J.F."/>
        </authorList>
    </citation>
    <scope>NUCLEOTIDE SEQUENCE [LARGE SCALE GENOMIC DNA]</scope>
    <source>
        <strain evidence="1">8</strain>
        <tissue evidence="1">Leaf</tissue>
    </source>
</reference>
<gene>
    <name evidence="1" type="ORF">Gorai_022580</name>
</gene>
<dbReference type="Proteomes" id="UP000593578">
    <property type="component" value="Unassembled WGS sequence"/>
</dbReference>
<comment type="caution">
    <text evidence="1">The sequence shown here is derived from an EMBL/GenBank/DDBJ whole genome shotgun (WGS) entry which is preliminary data.</text>
</comment>